<evidence type="ECO:0000256" key="1">
    <source>
        <dbReference type="ARBA" id="ARBA00004370"/>
    </source>
</evidence>
<dbReference type="Pfam" id="PF02104">
    <property type="entry name" value="SURF1"/>
    <property type="match status" value="1"/>
</dbReference>
<evidence type="ECO:0000313" key="9">
    <source>
        <dbReference type="Proteomes" id="UP000008838"/>
    </source>
</evidence>
<keyword evidence="9" id="KW-1185">Reference proteome</keyword>
<dbReference type="PANTHER" id="PTHR23427">
    <property type="entry name" value="SURFEIT LOCUS PROTEIN"/>
    <property type="match status" value="1"/>
</dbReference>
<feature type="region of interest" description="Disordered" evidence="7">
    <location>
        <begin position="186"/>
        <end position="207"/>
    </location>
</feature>
<sequence length="325" mass="36076">MMRKYSFLTTPAWIGWFLMACAAAVVCLFLAQWQMTRNDHLVAENTKITNNYDAPAYDPARGLPLFQDYDDSATWHPVRLEGTYLPEDTVLIRNRPHDGRVGYDVLVPLRTTEGPVVAVNRGWIPTDDSANGMPSAVPAPPAGTVTVTARLRPSEATVDRGAPEGQAASIDLPALSSRWGEDLATGGYGDLVSEDPSAAHTPQPGERPEVAYGPHLSYSMQWYAFAVLVFVAYGYSARQHVKNEEWDRAYAAEVERQLARYYDAEGTYIGDVDESLVIRQLQMADDMPAHLKSLYRPKRTRVSSVPTAEDEEDALLDALEAQNRR</sequence>
<evidence type="ECO:0000256" key="5">
    <source>
        <dbReference type="ARBA" id="ARBA00023136"/>
    </source>
</evidence>
<evidence type="ECO:0000256" key="3">
    <source>
        <dbReference type="ARBA" id="ARBA00022692"/>
    </source>
</evidence>
<dbReference type="PANTHER" id="PTHR23427:SF2">
    <property type="entry name" value="SURFEIT LOCUS PROTEIN 1"/>
    <property type="match status" value="1"/>
</dbReference>
<feature type="transmembrane region" description="Helical" evidence="6">
    <location>
        <begin position="12"/>
        <end position="31"/>
    </location>
</feature>
<dbReference type="CDD" id="cd06662">
    <property type="entry name" value="SURF1"/>
    <property type="match status" value="1"/>
</dbReference>
<evidence type="ECO:0000256" key="2">
    <source>
        <dbReference type="ARBA" id="ARBA00007165"/>
    </source>
</evidence>
<dbReference type="eggNOG" id="COG3346">
    <property type="taxonomic scope" value="Bacteria"/>
</dbReference>
<gene>
    <name evidence="8" type="ordered locus">KRH_12370</name>
</gene>
<proteinExistence type="inferred from homology"/>
<name>B2GHB1_KOCRD</name>
<dbReference type="PROSITE" id="PS50895">
    <property type="entry name" value="SURF1"/>
    <property type="match status" value="1"/>
</dbReference>
<evidence type="ECO:0000256" key="6">
    <source>
        <dbReference type="RuleBase" id="RU363076"/>
    </source>
</evidence>
<comment type="subcellular location">
    <subcellularLocation>
        <location evidence="6">Cell membrane</location>
        <topology evidence="6">Multi-pass membrane protein</topology>
    </subcellularLocation>
    <subcellularLocation>
        <location evidence="1">Membrane</location>
    </subcellularLocation>
</comment>
<dbReference type="EMBL" id="AP009152">
    <property type="protein sequence ID" value="BAG29584.1"/>
    <property type="molecule type" value="Genomic_DNA"/>
</dbReference>
<dbReference type="HOGENOM" id="CLU_047737_0_0_11"/>
<evidence type="ECO:0000256" key="4">
    <source>
        <dbReference type="ARBA" id="ARBA00022989"/>
    </source>
</evidence>
<comment type="similarity">
    <text evidence="2 6">Belongs to the SURF1 family.</text>
</comment>
<keyword evidence="4 6" id="KW-1133">Transmembrane helix</keyword>
<keyword evidence="5 6" id="KW-0472">Membrane</keyword>
<dbReference type="STRING" id="378753.KRH_12370"/>
<accession>B2GHB1</accession>
<keyword evidence="3 6" id="KW-0812">Transmembrane</keyword>
<dbReference type="KEGG" id="krh:KRH_12370"/>
<dbReference type="InterPro" id="IPR002994">
    <property type="entry name" value="Surf1/Shy1"/>
</dbReference>
<dbReference type="Proteomes" id="UP000008838">
    <property type="component" value="Chromosome"/>
</dbReference>
<evidence type="ECO:0000256" key="7">
    <source>
        <dbReference type="SAM" id="MobiDB-lite"/>
    </source>
</evidence>
<dbReference type="GO" id="GO:0005886">
    <property type="term" value="C:plasma membrane"/>
    <property type="evidence" value="ECO:0007669"/>
    <property type="project" value="UniProtKB-SubCell"/>
</dbReference>
<keyword evidence="6" id="KW-1003">Cell membrane</keyword>
<evidence type="ECO:0000313" key="8">
    <source>
        <dbReference type="EMBL" id="BAG29584.1"/>
    </source>
</evidence>
<dbReference type="AlphaFoldDB" id="B2GHB1"/>
<dbReference type="PROSITE" id="PS51257">
    <property type="entry name" value="PROKAR_LIPOPROTEIN"/>
    <property type="match status" value="1"/>
</dbReference>
<reference evidence="8 9" key="1">
    <citation type="journal article" date="2008" name="J. Bacteriol.">
        <title>Complete genome sequence of the soil actinomycete Kocuria rhizophila.</title>
        <authorList>
            <person name="Takarada H."/>
            <person name="Sekine M."/>
            <person name="Kosugi H."/>
            <person name="Matsuo Y."/>
            <person name="Fujisawa T."/>
            <person name="Omata S."/>
            <person name="Kishi E."/>
            <person name="Shimizu A."/>
            <person name="Tsukatani N."/>
            <person name="Tanikawa S."/>
            <person name="Fujita N."/>
            <person name="Harayama S."/>
        </authorList>
    </citation>
    <scope>NUCLEOTIDE SEQUENCE [LARGE SCALE GENOMIC DNA]</scope>
    <source>
        <strain evidence="9">ATCC 9341 / DSM 348 / NBRC 103217 / DC2201</strain>
    </source>
</reference>
<protein>
    <recommendedName>
        <fullName evidence="6">SURF1-like protein</fullName>
    </recommendedName>
</protein>
<organism evidence="8 9">
    <name type="scientific">Kocuria rhizophila (strain ATCC 9341 / DSM 348 / NBRC 103217 / DC2201)</name>
    <dbReference type="NCBI Taxonomy" id="378753"/>
    <lineage>
        <taxon>Bacteria</taxon>
        <taxon>Bacillati</taxon>
        <taxon>Actinomycetota</taxon>
        <taxon>Actinomycetes</taxon>
        <taxon>Micrococcales</taxon>
        <taxon>Micrococcaceae</taxon>
        <taxon>Kocuria</taxon>
    </lineage>
</organism>
<comment type="caution">
    <text evidence="6">Lacks conserved residue(s) required for the propagation of feature annotation.</text>
</comment>
<dbReference type="InterPro" id="IPR045214">
    <property type="entry name" value="Surf1/Surf4"/>
</dbReference>